<dbReference type="EMBL" id="JBHSQW010000002">
    <property type="protein sequence ID" value="MFC5992877.1"/>
    <property type="molecule type" value="Genomic_DNA"/>
</dbReference>
<sequence length="92" mass="10114">MSVAGTVLGWLLLLFELVLIARLVVDWVAVLAGSDGGWQRQARRVTHTLTEPVLAPVRRVLRPVQIGSVAIDLALPVVFILVVVLRAIVVRW</sequence>
<dbReference type="RefSeq" id="WP_379581883.1">
    <property type="nucleotide sequence ID" value="NZ_JBHSQW010000002.1"/>
</dbReference>
<organism evidence="2 3">
    <name type="scientific">Pseudonocardia hispaniensis</name>
    <dbReference type="NCBI Taxonomy" id="904933"/>
    <lineage>
        <taxon>Bacteria</taxon>
        <taxon>Bacillati</taxon>
        <taxon>Actinomycetota</taxon>
        <taxon>Actinomycetes</taxon>
        <taxon>Pseudonocardiales</taxon>
        <taxon>Pseudonocardiaceae</taxon>
        <taxon>Pseudonocardia</taxon>
    </lineage>
</organism>
<reference evidence="3" key="1">
    <citation type="journal article" date="2019" name="Int. J. Syst. Evol. Microbiol.">
        <title>The Global Catalogue of Microorganisms (GCM) 10K type strain sequencing project: providing services to taxonomists for standard genome sequencing and annotation.</title>
        <authorList>
            <consortium name="The Broad Institute Genomics Platform"/>
            <consortium name="The Broad Institute Genome Sequencing Center for Infectious Disease"/>
            <person name="Wu L."/>
            <person name="Ma J."/>
        </authorList>
    </citation>
    <scope>NUCLEOTIDE SEQUENCE [LARGE SCALE GENOMIC DNA]</scope>
    <source>
        <strain evidence="3">CCM 8391</strain>
    </source>
</reference>
<protein>
    <submittedName>
        <fullName evidence="2">YggT family protein</fullName>
    </submittedName>
</protein>
<proteinExistence type="predicted"/>
<evidence type="ECO:0000313" key="3">
    <source>
        <dbReference type="Proteomes" id="UP001596302"/>
    </source>
</evidence>
<accession>A0ABW1IWW5</accession>
<keyword evidence="1" id="KW-1133">Transmembrane helix</keyword>
<dbReference type="Pfam" id="PF02325">
    <property type="entry name" value="CCB3_YggT"/>
    <property type="match status" value="1"/>
</dbReference>
<keyword evidence="1" id="KW-0812">Transmembrane</keyword>
<keyword evidence="3" id="KW-1185">Reference proteome</keyword>
<dbReference type="InterPro" id="IPR003425">
    <property type="entry name" value="CCB3/YggT"/>
</dbReference>
<gene>
    <name evidence="2" type="ORF">ACFQE5_01480</name>
</gene>
<dbReference type="Proteomes" id="UP001596302">
    <property type="component" value="Unassembled WGS sequence"/>
</dbReference>
<feature type="transmembrane region" description="Helical" evidence="1">
    <location>
        <begin position="66"/>
        <end position="89"/>
    </location>
</feature>
<evidence type="ECO:0000256" key="1">
    <source>
        <dbReference type="SAM" id="Phobius"/>
    </source>
</evidence>
<comment type="caution">
    <text evidence="2">The sequence shown here is derived from an EMBL/GenBank/DDBJ whole genome shotgun (WGS) entry which is preliminary data.</text>
</comment>
<keyword evidence="1" id="KW-0472">Membrane</keyword>
<evidence type="ECO:0000313" key="2">
    <source>
        <dbReference type="EMBL" id="MFC5992877.1"/>
    </source>
</evidence>
<name>A0ABW1IWW5_9PSEU</name>